<evidence type="ECO:0000256" key="2">
    <source>
        <dbReference type="ARBA" id="ARBA00023125"/>
    </source>
</evidence>
<feature type="domain" description="HTH luxR-type" evidence="5">
    <location>
        <begin position="410"/>
        <end position="475"/>
    </location>
</feature>
<feature type="transmembrane region" description="Helical" evidence="4">
    <location>
        <begin position="325"/>
        <end position="344"/>
    </location>
</feature>
<name>A0ABM7WLB5_9ACTN</name>
<dbReference type="PANTHER" id="PTHR44688">
    <property type="entry name" value="DNA-BINDING TRANSCRIPTIONAL ACTIVATOR DEVR_DOSR"/>
    <property type="match status" value="1"/>
</dbReference>
<evidence type="ECO:0000256" key="4">
    <source>
        <dbReference type="SAM" id="Phobius"/>
    </source>
</evidence>
<keyword evidence="3" id="KW-0804">Transcription</keyword>
<keyword evidence="7" id="KW-1185">Reference proteome</keyword>
<feature type="transmembrane region" description="Helical" evidence="4">
    <location>
        <begin position="125"/>
        <end position="147"/>
    </location>
</feature>
<dbReference type="InterPro" id="IPR000792">
    <property type="entry name" value="Tscrpt_reg_LuxR_C"/>
</dbReference>
<feature type="transmembrane region" description="Helical" evidence="4">
    <location>
        <begin position="71"/>
        <end position="90"/>
    </location>
</feature>
<dbReference type="PROSITE" id="PS00622">
    <property type="entry name" value="HTH_LUXR_1"/>
    <property type="match status" value="1"/>
</dbReference>
<feature type="transmembrane region" description="Helical" evidence="4">
    <location>
        <begin position="207"/>
        <end position="227"/>
    </location>
</feature>
<evidence type="ECO:0000313" key="6">
    <source>
        <dbReference type="EMBL" id="BDE97202.1"/>
    </source>
</evidence>
<dbReference type="PRINTS" id="PR00038">
    <property type="entry name" value="HTHLUXR"/>
</dbReference>
<keyword evidence="4" id="KW-1133">Transmembrane helix</keyword>
<dbReference type="Proteomes" id="UP001320544">
    <property type="component" value="Chromosome"/>
</dbReference>
<dbReference type="InterPro" id="IPR036388">
    <property type="entry name" value="WH-like_DNA-bd_sf"/>
</dbReference>
<dbReference type="RefSeq" id="WP_244386375.1">
    <property type="nucleotide sequence ID" value="NZ_AP025564.1"/>
</dbReference>
<dbReference type="PROSITE" id="PS50043">
    <property type="entry name" value="HTH_LUXR_2"/>
    <property type="match status" value="1"/>
</dbReference>
<dbReference type="SMART" id="SM00421">
    <property type="entry name" value="HTH_LUXR"/>
    <property type="match status" value="1"/>
</dbReference>
<feature type="transmembrane region" description="Helical" evidence="4">
    <location>
        <begin position="350"/>
        <end position="373"/>
    </location>
</feature>
<dbReference type="InterPro" id="IPR016032">
    <property type="entry name" value="Sig_transdc_resp-reg_C-effctor"/>
</dbReference>
<feature type="transmembrane region" description="Helical" evidence="4">
    <location>
        <begin position="263"/>
        <end position="281"/>
    </location>
</feature>
<evidence type="ECO:0000256" key="1">
    <source>
        <dbReference type="ARBA" id="ARBA00023015"/>
    </source>
</evidence>
<feature type="transmembrane region" description="Helical" evidence="4">
    <location>
        <begin position="153"/>
        <end position="172"/>
    </location>
</feature>
<feature type="transmembrane region" description="Helical" evidence="4">
    <location>
        <begin position="7"/>
        <end position="27"/>
    </location>
</feature>
<keyword evidence="4" id="KW-0472">Membrane</keyword>
<dbReference type="SUPFAM" id="SSF46894">
    <property type="entry name" value="C-terminal effector domain of the bipartite response regulators"/>
    <property type="match status" value="1"/>
</dbReference>
<dbReference type="Gene3D" id="1.10.10.10">
    <property type="entry name" value="Winged helix-like DNA-binding domain superfamily/Winged helix DNA-binding domain"/>
    <property type="match status" value="1"/>
</dbReference>
<keyword evidence="4" id="KW-0812">Transmembrane</keyword>
<protein>
    <recommendedName>
        <fullName evidence="5">HTH luxR-type domain-containing protein</fullName>
    </recommendedName>
</protein>
<gene>
    <name evidence="6" type="ORF">CE91St30_25350</name>
</gene>
<feature type="transmembrane region" description="Helical" evidence="4">
    <location>
        <begin position="96"/>
        <end position="113"/>
    </location>
</feature>
<evidence type="ECO:0000313" key="7">
    <source>
        <dbReference type="Proteomes" id="UP001320544"/>
    </source>
</evidence>
<proteinExistence type="predicted"/>
<reference evidence="6 7" key="1">
    <citation type="submission" date="2022-01" db="EMBL/GenBank/DDBJ databases">
        <title>Novel bile acid biosynthetic pathways are enriched in the microbiome of centenarians.</title>
        <authorList>
            <person name="Sato Y."/>
            <person name="Atarashi K."/>
            <person name="Plichta R.D."/>
            <person name="Arai Y."/>
            <person name="Sasajima S."/>
            <person name="Kearney M.S."/>
            <person name="Suda W."/>
            <person name="Takeshita K."/>
            <person name="Sasaki T."/>
            <person name="Okamoto S."/>
            <person name="Skelly N.A."/>
            <person name="Okamura Y."/>
            <person name="Vlamakis H."/>
            <person name="Li Y."/>
            <person name="Tanoue T."/>
            <person name="Takei H."/>
            <person name="Nittono H."/>
            <person name="Narushima S."/>
            <person name="Irie J."/>
            <person name="Itoh H."/>
            <person name="Moriya K."/>
            <person name="Sugiura Y."/>
            <person name="Suematsu M."/>
            <person name="Moritoki N."/>
            <person name="Shibata S."/>
            <person name="Littman R.D."/>
            <person name="Fischbach A.M."/>
            <person name="Uwamino Y."/>
            <person name="Inoue T."/>
            <person name="Honda A."/>
            <person name="Hattori M."/>
            <person name="Murai T."/>
            <person name="Xavier J.R."/>
            <person name="Hirose N."/>
            <person name="Honda K."/>
        </authorList>
    </citation>
    <scope>NUCLEOTIDE SEQUENCE [LARGE SCALE GENOMIC DNA]</scope>
    <source>
        <strain evidence="6 7">CE91-St30</strain>
    </source>
</reference>
<feature type="transmembrane region" description="Helical" evidence="4">
    <location>
        <begin position="287"/>
        <end position="305"/>
    </location>
</feature>
<keyword evidence="2" id="KW-0238">DNA-binding</keyword>
<evidence type="ECO:0000259" key="5">
    <source>
        <dbReference type="PROSITE" id="PS50043"/>
    </source>
</evidence>
<keyword evidence="1" id="KW-0805">Transcription regulation</keyword>
<feature type="transmembrane region" description="Helical" evidence="4">
    <location>
        <begin position="233"/>
        <end position="251"/>
    </location>
</feature>
<dbReference type="EMBL" id="AP025564">
    <property type="protein sequence ID" value="BDE97202.1"/>
    <property type="molecule type" value="Genomic_DNA"/>
</dbReference>
<sequence length="479" mass="52420">MKTETLFPIRMLGFGFYWAWLFLVGVSPTPVLEGASQLVYPLEAMELLFRLAGIALIIVFSAWLSSVTGRMFLLCMGSVVGPLASVLLIAFGASPLTIALVACADASIFMLWLSFFGHMKLGETALYMTLSYAMGSILFVCITWAGLEAARACAVALPVLSGITFIFSNKLYEHESGESGAILSEMRPNGHREAPIFPYITRMTAALGLYAILFGMVTSTAVCNGFSGAVAGPYIEAPCCIGLGLAIALIFNSKKKARGIYYFYRFVPLAFSIGLAVLLFAEHNAFIVADIFIMTAYLAFEILILNDYCNAIKMNDLPPLRTFGIARFAITAGMLSGWLIGMATTTLPPFVSPIAFVVGIGAVVTVVASTLVFTEKEVFSLSGIAEERGFEEKLAQNNNPSQTPDECIRQFGKSWQLSKREIDVLDPLLKGRTTQYISQNLFIATGTVKTHTYNIYKKMGIHTKMELLDMFDAFRQERP</sequence>
<dbReference type="Pfam" id="PF00196">
    <property type="entry name" value="GerE"/>
    <property type="match status" value="1"/>
</dbReference>
<accession>A0ABM7WLB5</accession>
<evidence type="ECO:0000256" key="3">
    <source>
        <dbReference type="ARBA" id="ARBA00023163"/>
    </source>
</evidence>
<organism evidence="6 7">
    <name type="scientific">Raoultibacter timonensis</name>
    <dbReference type="NCBI Taxonomy" id="1907662"/>
    <lineage>
        <taxon>Bacteria</taxon>
        <taxon>Bacillati</taxon>
        <taxon>Actinomycetota</taxon>
        <taxon>Coriobacteriia</taxon>
        <taxon>Eggerthellales</taxon>
        <taxon>Eggerthellaceae</taxon>
        <taxon>Raoultibacter</taxon>
    </lineage>
</organism>
<dbReference type="CDD" id="cd06170">
    <property type="entry name" value="LuxR_C_like"/>
    <property type="match status" value="1"/>
</dbReference>
<feature type="transmembrane region" description="Helical" evidence="4">
    <location>
        <begin position="47"/>
        <end position="64"/>
    </location>
</feature>
<dbReference type="PANTHER" id="PTHR44688:SF16">
    <property type="entry name" value="DNA-BINDING TRANSCRIPTIONAL ACTIVATOR DEVR_DOSR"/>
    <property type="match status" value="1"/>
</dbReference>